<evidence type="ECO:0000313" key="3">
    <source>
        <dbReference type="Proteomes" id="UP000002630"/>
    </source>
</evidence>
<name>D8LGV6_ECTSI</name>
<feature type="compositionally biased region" description="Pro residues" evidence="1">
    <location>
        <begin position="880"/>
        <end position="894"/>
    </location>
</feature>
<feature type="region of interest" description="Disordered" evidence="1">
    <location>
        <begin position="1"/>
        <end position="44"/>
    </location>
</feature>
<dbReference type="GO" id="GO:0016740">
    <property type="term" value="F:transferase activity"/>
    <property type="evidence" value="ECO:0007669"/>
    <property type="project" value="UniProtKB-KW"/>
</dbReference>
<evidence type="ECO:0000256" key="1">
    <source>
        <dbReference type="SAM" id="MobiDB-lite"/>
    </source>
</evidence>
<proteinExistence type="predicted"/>
<reference evidence="2 3" key="1">
    <citation type="journal article" date="2010" name="Nature">
        <title>The Ectocarpus genome and the independent evolution of multicellularity in brown algae.</title>
        <authorList>
            <person name="Cock J.M."/>
            <person name="Sterck L."/>
            <person name="Rouze P."/>
            <person name="Scornet D."/>
            <person name="Allen A.E."/>
            <person name="Amoutzias G."/>
            <person name="Anthouard V."/>
            <person name="Artiguenave F."/>
            <person name="Aury J.M."/>
            <person name="Badger J.H."/>
            <person name="Beszteri B."/>
            <person name="Billiau K."/>
            <person name="Bonnet E."/>
            <person name="Bothwell J.H."/>
            <person name="Bowler C."/>
            <person name="Boyen C."/>
            <person name="Brownlee C."/>
            <person name="Carrano C.J."/>
            <person name="Charrier B."/>
            <person name="Cho G.Y."/>
            <person name="Coelho S.M."/>
            <person name="Collen J."/>
            <person name="Corre E."/>
            <person name="Da Silva C."/>
            <person name="Delage L."/>
            <person name="Delaroque N."/>
            <person name="Dittami S.M."/>
            <person name="Doulbeau S."/>
            <person name="Elias M."/>
            <person name="Farnham G."/>
            <person name="Gachon C.M."/>
            <person name="Gschloessl B."/>
            <person name="Heesch S."/>
            <person name="Jabbari K."/>
            <person name="Jubin C."/>
            <person name="Kawai H."/>
            <person name="Kimura K."/>
            <person name="Kloareg B."/>
            <person name="Kupper F.C."/>
            <person name="Lang D."/>
            <person name="Le Bail A."/>
            <person name="Leblanc C."/>
            <person name="Lerouge P."/>
            <person name="Lohr M."/>
            <person name="Lopez P.J."/>
            <person name="Martens C."/>
            <person name="Maumus F."/>
            <person name="Michel G."/>
            <person name="Miranda-Saavedra D."/>
            <person name="Morales J."/>
            <person name="Moreau H."/>
            <person name="Motomura T."/>
            <person name="Nagasato C."/>
            <person name="Napoli C.A."/>
            <person name="Nelson D.R."/>
            <person name="Nyvall-Collen P."/>
            <person name="Peters A.F."/>
            <person name="Pommier C."/>
            <person name="Potin P."/>
            <person name="Poulain J."/>
            <person name="Quesneville H."/>
            <person name="Read B."/>
            <person name="Rensing S.A."/>
            <person name="Ritter A."/>
            <person name="Rousvoal S."/>
            <person name="Samanta M."/>
            <person name="Samson G."/>
            <person name="Schroeder D.C."/>
            <person name="Segurens B."/>
            <person name="Strittmatter M."/>
            <person name="Tonon T."/>
            <person name="Tregear J.W."/>
            <person name="Valentin K."/>
            <person name="von Dassow P."/>
            <person name="Yamagishi T."/>
            <person name="Van de Peer Y."/>
            <person name="Wincker P."/>
        </authorList>
    </citation>
    <scope>NUCLEOTIDE SEQUENCE [LARGE SCALE GENOMIC DNA]</scope>
    <source>
        <strain evidence="3">Ec32 / CCAP1310/4</strain>
    </source>
</reference>
<dbReference type="Proteomes" id="UP000002630">
    <property type="component" value="Unassembled WGS sequence"/>
</dbReference>
<feature type="compositionally biased region" description="Basic and acidic residues" evidence="1">
    <location>
        <begin position="493"/>
        <end position="510"/>
    </location>
</feature>
<keyword evidence="3" id="KW-1185">Reference proteome</keyword>
<dbReference type="PANTHER" id="PTHR33604">
    <property type="entry name" value="OSJNBA0004B13.7 PROTEIN"/>
    <property type="match status" value="1"/>
</dbReference>
<dbReference type="EMBL" id="FN649760">
    <property type="protein sequence ID" value="CBN75809.1"/>
    <property type="molecule type" value="Genomic_DNA"/>
</dbReference>
<feature type="region of interest" description="Disordered" evidence="1">
    <location>
        <begin position="355"/>
        <end position="404"/>
    </location>
</feature>
<feature type="region of interest" description="Disordered" evidence="1">
    <location>
        <begin position="871"/>
        <end position="894"/>
    </location>
</feature>
<accession>D8LGV6</accession>
<feature type="compositionally biased region" description="Low complexity" evidence="1">
    <location>
        <begin position="18"/>
        <end position="30"/>
    </location>
</feature>
<feature type="compositionally biased region" description="Gly residues" evidence="1">
    <location>
        <begin position="72"/>
        <end position="87"/>
    </location>
</feature>
<dbReference type="STRING" id="2880.D8LGV6"/>
<dbReference type="AlphaFoldDB" id="D8LGV6"/>
<keyword evidence="2" id="KW-0808">Transferase</keyword>
<sequence length="894" mass="95678">MLRPVRTEYKPPSPSPLNSPSRLPTGAAAGWPGGRGRGSGSSRGQWWRGALVGAVSALIVCGAGRVLLGGAGGGSGGGGSGGGGSGDTRGLAEEETRNHGERCPVFNAVTGETKVPDDSPPKKIETLIKPGKAYPIKSQDWATRVYAAKSARSQASKGAGPDEIGRAALSKRLAARQLQGPREESGGTAAVLTLLVADAKKPQPFLSALGGRQSWDPEHRATAAAAGAGEAEWAWEEVFVCEEDEGALDGILGSRGEGEAWREALERGAVKLVPCSSGGADERRAGELSLACAAGDASVSEFVWVPGPAVAEALGMADAKRSTPSGRGAEVVARLSRAAAATGVEGVFGVRGWQRTQDAPRPKRQRRGLLVQSGGVVGGEPRRDAPEPAQPDGEPEGETAGGGRRSLLKAFKRTGRDEKPWQFVGGAGAGAETGAGLVEVDALTDALFVRGTHLRHACALLRNAGTSGRAAGRRLGVSSAGDGGEEETSDFVDGQRQEQEEEEAKEREQEQGISPDRRRRRATMAKTTGNEAANSAISFMKLPAVSYVLRKTLGVRSYASSELLPWGGPDGGKVRWSWGGGKGDDNLGSFEASVPGSEFLPWECLSRSGLEPVLLSVTDLRDLRAIKAEIAYVLLPEEDVPNSLWLARLAPTALSSWSRPRFSVSIITNDRPRSLSRLLDSLQRSRLFGDEMAVDFYIESSADDDTLGVAERFSSVWGDRGQVQTHFRVLKGGLIRAVTESFFPSDRDDIGVSPHFYAWGKWAPLTYQYGAPSDFMENMYGVSLSIPRVDELNKKRHVYDSNKLIASIPGGAKYMPYLHQLPCRWKTSWKRFFIEMAYQAQYYMLYPNFFNQTSFATNWLEAGEHIKIDQDKANDGKPAPAAPKVPPHDPVAYL</sequence>
<dbReference type="OrthoDB" id="204144at2759"/>
<dbReference type="InParanoid" id="D8LGV6"/>
<feature type="compositionally biased region" description="Gly residues" evidence="1">
    <location>
        <begin position="31"/>
        <end position="41"/>
    </location>
</feature>
<organism evidence="2 3">
    <name type="scientific">Ectocarpus siliculosus</name>
    <name type="common">Brown alga</name>
    <name type="synonym">Conferva siliculosa</name>
    <dbReference type="NCBI Taxonomy" id="2880"/>
    <lineage>
        <taxon>Eukaryota</taxon>
        <taxon>Sar</taxon>
        <taxon>Stramenopiles</taxon>
        <taxon>Ochrophyta</taxon>
        <taxon>PX clade</taxon>
        <taxon>Phaeophyceae</taxon>
        <taxon>Ectocarpales</taxon>
        <taxon>Ectocarpaceae</taxon>
        <taxon>Ectocarpus</taxon>
    </lineage>
</organism>
<feature type="compositionally biased region" description="Basic and acidic residues" evidence="1">
    <location>
        <begin position="90"/>
        <end position="100"/>
    </location>
</feature>
<protein>
    <submittedName>
        <fullName evidence="2">Glycosyl transferase family 2 protein</fullName>
    </submittedName>
</protein>
<feature type="region of interest" description="Disordered" evidence="1">
    <location>
        <begin position="471"/>
        <end position="528"/>
    </location>
</feature>
<evidence type="ECO:0000313" key="2">
    <source>
        <dbReference type="EMBL" id="CBN75809.1"/>
    </source>
</evidence>
<dbReference type="PANTHER" id="PTHR33604:SF1">
    <property type="entry name" value="GLYCOSYLTRANSFERASE FAMILY PROTEIN 2"/>
    <property type="match status" value="1"/>
</dbReference>
<gene>
    <name evidence="2" type="ORF">Esi_0181_0050</name>
</gene>
<feature type="region of interest" description="Disordered" evidence="1">
    <location>
        <begin position="72"/>
        <end position="100"/>
    </location>
</feature>